<evidence type="ECO:0000259" key="1">
    <source>
        <dbReference type="Pfam" id="PF01883"/>
    </source>
</evidence>
<dbReference type="PANTHER" id="PTHR42831:SF3">
    <property type="entry name" value="1,2-PHENYLACETYL-COA EPOXIDASE, SUBUNIT D-RELATED"/>
    <property type="match status" value="1"/>
</dbReference>
<dbReference type="STRING" id="1830138.SAMN05443507_10213"/>
<dbReference type="InterPro" id="IPR011883">
    <property type="entry name" value="PaaD-like"/>
</dbReference>
<dbReference type="Proteomes" id="UP000184016">
    <property type="component" value="Unassembled WGS sequence"/>
</dbReference>
<dbReference type="NCBIfam" id="TIGR02159">
    <property type="entry name" value="PA_CoA_Oxy4"/>
    <property type="match status" value="1"/>
</dbReference>
<dbReference type="Pfam" id="PF23451">
    <property type="entry name" value="Zn_ribbon_PaaD"/>
    <property type="match status" value="1"/>
</dbReference>
<dbReference type="PANTHER" id="PTHR42831">
    <property type="entry name" value="FE-S PROTEIN MATURATION AUXILIARY FACTOR YITW"/>
    <property type="match status" value="1"/>
</dbReference>
<dbReference type="InterPro" id="IPR052339">
    <property type="entry name" value="Fe-S_Maturation_MIP18"/>
</dbReference>
<organism evidence="3 4">
    <name type="scientific">Alicyclobacillus tolerans</name>
    <dbReference type="NCBI Taxonomy" id="90970"/>
    <lineage>
        <taxon>Bacteria</taxon>
        <taxon>Bacillati</taxon>
        <taxon>Bacillota</taxon>
        <taxon>Bacilli</taxon>
        <taxon>Bacillales</taxon>
        <taxon>Alicyclobacillaceae</taxon>
        <taxon>Alicyclobacillus</taxon>
    </lineage>
</organism>
<dbReference type="InterPro" id="IPR002744">
    <property type="entry name" value="MIP18-like"/>
</dbReference>
<name>A0A1M6KU69_9BACL</name>
<dbReference type="EMBL" id="FRAF01000002">
    <property type="protein sequence ID" value="SHJ62476.1"/>
    <property type="molecule type" value="Genomic_DNA"/>
</dbReference>
<accession>A0A1M6KU69</accession>
<feature type="domain" description="PaaD zinc beta ribbon" evidence="2">
    <location>
        <begin position="117"/>
        <end position="154"/>
    </location>
</feature>
<reference evidence="4" key="1">
    <citation type="submission" date="2016-11" db="EMBL/GenBank/DDBJ databases">
        <authorList>
            <person name="Varghese N."/>
            <person name="Submissions S."/>
        </authorList>
    </citation>
    <scope>NUCLEOTIDE SEQUENCE [LARGE SCALE GENOMIC DNA]</scope>
    <source>
        <strain evidence="4">USBA-503</strain>
    </source>
</reference>
<evidence type="ECO:0000313" key="4">
    <source>
        <dbReference type="Proteomes" id="UP000184016"/>
    </source>
</evidence>
<dbReference type="InterPro" id="IPR056572">
    <property type="entry name" value="Zn_ribbon_PaaD"/>
</dbReference>
<sequence length="156" mass="17347">MDAALGNNHSQAVWKHLENIADPELPAVSLVDLGIVHRVETEENRVKVELLPTFIGCPALSVIADVVARELRSLDGVESVDVQFVYDTLWTSERLTERGKLALKRYGIAPPSLAQPVCPYCDSVETELTSRFGPAPCRMVAYCHHCQQPFEVFKTL</sequence>
<protein>
    <submittedName>
        <fullName evidence="3">Ring-1,2-phenylacetyl-CoA epoxidase subunit PaaD</fullName>
    </submittedName>
</protein>
<dbReference type="Gene3D" id="3.30.300.130">
    <property type="entry name" value="Fe-S cluster assembly (FSCA)"/>
    <property type="match status" value="1"/>
</dbReference>
<dbReference type="SUPFAM" id="SSF117916">
    <property type="entry name" value="Fe-S cluster assembly (FSCA) domain-like"/>
    <property type="match status" value="1"/>
</dbReference>
<dbReference type="AlphaFoldDB" id="A0A1M6KU69"/>
<feature type="domain" description="MIP18 family-like" evidence="1">
    <location>
        <begin position="11"/>
        <end position="82"/>
    </location>
</feature>
<evidence type="ECO:0000259" key="2">
    <source>
        <dbReference type="Pfam" id="PF23451"/>
    </source>
</evidence>
<proteinExistence type="predicted"/>
<gene>
    <name evidence="3" type="ORF">SAMN05443507_10213</name>
</gene>
<dbReference type="Pfam" id="PF01883">
    <property type="entry name" value="FeS_assembly_P"/>
    <property type="match status" value="1"/>
</dbReference>
<dbReference type="RefSeq" id="WP_072872782.1">
    <property type="nucleotide sequence ID" value="NZ_FRAF01000002.1"/>
</dbReference>
<evidence type="ECO:0000313" key="3">
    <source>
        <dbReference type="EMBL" id="SHJ62476.1"/>
    </source>
</evidence>
<dbReference type="InterPro" id="IPR034904">
    <property type="entry name" value="FSCA_dom_sf"/>
</dbReference>
<keyword evidence="4" id="KW-1185">Reference proteome</keyword>